<evidence type="ECO:0000313" key="3">
    <source>
        <dbReference type="Proteomes" id="UP000602510"/>
    </source>
</evidence>
<dbReference type="AlphaFoldDB" id="A0A833WB87"/>
<dbReference type="Pfam" id="PF01661">
    <property type="entry name" value="Macro"/>
    <property type="match status" value="1"/>
</dbReference>
<dbReference type="Gene3D" id="3.40.220.10">
    <property type="entry name" value="Leucine Aminopeptidase, subunit E, domain 1"/>
    <property type="match status" value="1"/>
</dbReference>
<accession>A0A833WB87</accession>
<gene>
    <name evidence="2" type="ORF">GN244_ATG12242</name>
</gene>
<dbReference type="Proteomes" id="UP000602510">
    <property type="component" value="Unassembled WGS sequence"/>
</dbReference>
<reference evidence="2" key="1">
    <citation type="submission" date="2020-04" db="EMBL/GenBank/DDBJ databases">
        <title>Hybrid Assembly of Korean Phytophthora infestans isolates.</title>
        <authorList>
            <person name="Prokchorchik M."/>
            <person name="Lee Y."/>
            <person name="Seo J."/>
            <person name="Cho J.-H."/>
            <person name="Park Y.-E."/>
            <person name="Jang D.-C."/>
            <person name="Im J.-S."/>
            <person name="Choi J.-G."/>
            <person name="Park H.-J."/>
            <person name="Lee G.-B."/>
            <person name="Lee Y.-G."/>
            <person name="Hong S.-Y."/>
            <person name="Cho K."/>
            <person name="Sohn K.H."/>
        </authorList>
    </citation>
    <scope>NUCLEOTIDE SEQUENCE</scope>
    <source>
        <strain evidence="2">KR_1_A1</strain>
    </source>
</reference>
<dbReference type="SMART" id="SM00506">
    <property type="entry name" value="A1pp"/>
    <property type="match status" value="1"/>
</dbReference>
<proteinExistence type="predicted"/>
<dbReference type="SUPFAM" id="SSF52949">
    <property type="entry name" value="Macro domain-like"/>
    <property type="match status" value="1"/>
</dbReference>
<evidence type="ECO:0000259" key="1">
    <source>
        <dbReference type="PROSITE" id="PS51154"/>
    </source>
</evidence>
<protein>
    <submittedName>
        <fullName evidence="2">Macro domain</fullName>
    </submittedName>
</protein>
<dbReference type="PROSITE" id="PS51154">
    <property type="entry name" value="MACRO"/>
    <property type="match status" value="1"/>
</dbReference>
<dbReference type="InterPro" id="IPR002589">
    <property type="entry name" value="Macro_dom"/>
</dbReference>
<dbReference type="InterPro" id="IPR043472">
    <property type="entry name" value="Macro_dom-like"/>
</dbReference>
<sequence>MAPRGMDIWSVEGIASTIFFYLDLSTFDALSHFIQAVPELRTYLSDGTLWTQLSQVHFGGRRSPRLAVEEFLQSLDDRKRFDELVTVLSGDIQHIKDIDGQLLDGIAFPTNPHLTNHHVGAAAVVFARAGHALDGFIRDPSFRGVRPVGSVVVTPDFEAGVSKLIHCVGPSIHMENCYELLSTTYRRAMEAMLREGLQCVIVASVSTGSLGVPPKEGGLVAMRAI</sequence>
<dbReference type="PANTHER" id="PTHR11106">
    <property type="entry name" value="GANGLIOSIDE INDUCED DIFFERENTIATION ASSOCIATED PROTEIN 2-RELATED"/>
    <property type="match status" value="1"/>
</dbReference>
<organism evidence="2 3">
    <name type="scientific">Phytophthora infestans</name>
    <name type="common">Potato late blight agent</name>
    <name type="synonym">Botrytis infestans</name>
    <dbReference type="NCBI Taxonomy" id="4787"/>
    <lineage>
        <taxon>Eukaryota</taxon>
        <taxon>Sar</taxon>
        <taxon>Stramenopiles</taxon>
        <taxon>Oomycota</taxon>
        <taxon>Peronosporomycetes</taxon>
        <taxon>Peronosporales</taxon>
        <taxon>Peronosporaceae</taxon>
        <taxon>Phytophthora</taxon>
    </lineage>
</organism>
<feature type="domain" description="Macro" evidence="1">
    <location>
        <begin position="72"/>
        <end position="225"/>
    </location>
</feature>
<keyword evidence="3" id="KW-1185">Reference proteome</keyword>
<name>A0A833WB87_PHYIN</name>
<evidence type="ECO:0000313" key="2">
    <source>
        <dbReference type="EMBL" id="KAF4035752.1"/>
    </source>
</evidence>
<dbReference type="EMBL" id="WSZM01000301">
    <property type="protein sequence ID" value="KAF4035752.1"/>
    <property type="molecule type" value="Genomic_DNA"/>
</dbReference>
<dbReference type="PANTHER" id="PTHR11106:SF27">
    <property type="entry name" value="MACRO DOMAIN-CONTAINING PROTEIN"/>
    <property type="match status" value="1"/>
</dbReference>
<comment type="caution">
    <text evidence="2">The sequence shown here is derived from an EMBL/GenBank/DDBJ whole genome shotgun (WGS) entry which is preliminary data.</text>
</comment>